<evidence type="ECO:0000313" key="2">
    <source>
        <dbReference type="Proteomes" id="UP000198949"/>
    </source>
</evidence>
<dbReference type="Gene3D" id="3.40.50.300">
    <property type="entry name" value="P-loop containing nucleotide triphosphate hydrolases"/>
    <property type="match status" value="1"/>
</dbReference>
<dbReference type="Proteomes" id="UP000198949">
    <property type="component" value="Unassembled WGS sequence"/>
</dbReference>
<dbReference type="SUPFAM" id="SSF52540">
    <property type="entry name" value="P-loop containing nucleoside triphosphate hydrolases"/>
    <property type="match status" value="1"/>
</dbReference>
<keyword evidence="2" id="KW-1185">Reference proteome</keyword>
<dbReference type="RefSeq" id="WP_091040005.1">
    <property type="nucleotide sequence ID" value="NZ_FNAD01000019.1"/>
</dbReference>
<reference evidence="2" key="1">
    <citation type="submission" date="2016-10" db="EMBL/GenBank/DDBJ databases">
        <authorList>
            <person name="Varghese N."/>
            <person name="Submissions S."/>
        </authorList>
    </citation>
    <scope>NUCLEOTIDE SEQUENCE [LARGE SCALE GENOMIC DNA]</scope>
    <source>
        <strain evidence="2">CGMCC 4.3516</strain>
    </source>
</reference>
<organism evidence="1 2">
    <name type="scientific">Glycomyces harbinensis</name>
    <dbReference type="NCBI Taxonomy" id="58114"/>
    <lineage>
        <taxon>Bacteria</taxon>
        <taxon>Bacillati</taxon>
        <taxon>Actinomycetota</taxon>
        <taxon>Actinomycetes</taxon>
        <taxon>Glycomycetales</taxon>
        <taxon>Glycomycetaceae</taxon>
        <taxon>Glycomyces</taxon>
    </lineage>
</organism>
<proteinExistence type="predicted"/>
<evidence type="ECO:0008006" key="3">
    <source>
        <dbReference type="Google" id="ProtNLM"/>
    </source>
</evidence>
<dbReference type="EMBL" id="FNAD01000019">
    <property type="protein sequence ID" value="SDE35696.1"/>
    <property type="molecule type" value="Genomic_DNA"/>
</dbReference>
<accession>A0A1G7CAF8</accession>
<name>A0A1G7CAF8_9ACTN</name>
<gene>
    <name evidence="1" type="ORF">SAMN05216270_11922</name>
</gene>
<dbReference type="AlphaFoldDB" id="A0A1G7CAF8"/>
<dbReference type="STRING" id="58114.SAMN05216270_11922"/>
<sequence length="363" mass="37822">MRIREFPAELASRLKVAYAVRNVDLTLPGLTLVDECAPRPGHILVARVDAIGHHNWLELATGRKAAIYPGDEVLLAFGERYAPDQYESRIPDVLGTSVDLVAAGGVAGEVLSRHGDMRPPTRLEPVGVLADREGVPIDLRRFNMLAPFGLGDHPPVVCVVGTSMNAGKSTTAASVIRGLSRAGRRVAGIKITGTGAGGDPWMFRDSGAVVAADFTDGGYPTTAGVPVPELAELAQTLYHHAAAHDVDAVVMEIADGILQAETSALLEHPLVRELVDGVVLAAADAAGARYGAQHLRGLGLPVIAASGKLTQSQLAIREALAGMDSPVYTPGDLAEAHVALEILALAGVARARRAGVLELGEAA</sequence>
<dbReference type="InterPro" id="IPR027417">
    <property type="entry name" value="P-loop_NTPase"/>
</dbReference>
<protein>
    <recommendedName>
        <fullName evidence="3">DUF1611 domain-containing protein</fullName>
    </recommendedName>
</protein>
<evidence type="ECO:0000313" key="1">
    <source>
        <dbReference type="EMBL" id="SDE35696.1"/>
    </source>
</evidence>
<dbReference type="OrthoDB" id="145933at2"/>